<evidence type="ECO:0000256" key="1">
    <source>
        <dbReference type="SAM" id="MobiDB-lite"/>
    </source>
</evidence>
<dbReference type="Proteomes" id="UP000324222">
    <property type="component" value="Unassembled WGS sequence"/>
</dbReference>
<sequence>MKVMRIYPPVVRNSFSPSSWNKLEHEPRKESHWTKK</sequence>
<gene>
    <name evidence="2" type="ORF">E2C01_034671</name>
</gene>
<dbReference type="EMBL" id="VSRR010004921">
    <property type="protein sequence ID" value="MPC41089.1"/>
    <property type="molecule type" value="Genomic_DNA"/>
</dbReference>
<evidence type="ECO:0000313" key="2">
    <source>
        <dbReference type="EMBL" id="MPC41089.1"/>
    </source>
</evidence>
<keyword evidence="3" id="KW-1185">Reference proteome</keyword>
<comment type="caution">
    <text evidence="2">The sequence shown here is derived from an EMBL/GenBank/DDBJ whole genome shotgun (WGS) entry which is preliminary data.</text>
</comment>
<protein>
    <submittedName>
        <fullName evidence="2">Uncharacterized protein</fullName>
    </submittedName>
</protein>
<dbReference type="AlphaFoldDB" id="A0A5B7F781"/>
<feature type="compositionally biased region" description="Basic and acidic residues" evidence="1">
    <location>
        <begin position="22"/>
        <end position="36"/>
    </location>
</feature>
<accession>A0A5B7F781</accession>
<evidence type="ECO:0000313" key="3">
    <source>
        <dbReference type="Proteomes" id="UP000324222"/>
    </source>
</evidence>
<name>A0A5B7F781_PORTR</name>
<feature type="region of interest" description="Disordered" evidence="1">
    <location>
        <begin position="13"/>
        <end position="36"/>
    </location>
</feature>
<organism evidence="2 3">
    <name type="scientific">Portunus trituberculatus</name>
    <name type="common">Swimming crab</name>
    <name type="synonym">Neptunus trituberculatus</name>
    <dbReference type="NCBI Taxonomy" id="210409"/>
    <lineage>
        <taxon>Eukaryota</taxon>
        <taxon>Metazoa</taxon>
        <taxon>Ecdysozoa</taxon>
        <taxon>Arthropoda</taxon>
        <taxon>Crustacea</taxon>
        <taxon>Multicrustacea</taxon>
        <taxon>Malacostraca</taxon>
        <taxon>Eumalacostraca</taxon>
        <taxon>Eucarida</taxon>
        <taxon>Decapoda</taxon>
        <taxon>Pleocyemata</taxon>
        <taxon>Brachyura</taxon>
        <taxon>Eubrachyura</taxon>
        <taxon>Portunoidea</taxon>
        <taxon>Portunidae</taxon>
        <taxon>Portuninae</taxon>
        <taxon>Portunus</taxon>
    </lineage>
</organism>
<reference evidence="2 3" key="1">
    <citation type="submission" date="2019-05" db="EMBL/GenBank/DDBJ databases">
        <title>Another draft genome of Portunus trituberculatus and its Hox gene families provides insights of decapod evolution.</title>
        <authorList>
            <person name="Jeong J.-H."/>
            <person name="Song I."/>
            <person name="Kim S."/>
            <person name="Choi T."/>
            <person name="Kim D."/>
            <person name="Ryu S."/>
            <person name="Kim W."/>
        </authorList>
    </citation>
    <scope>NUCLEOTIDE SEQUENCE [LARGE SCALE GENOMIC DNA]</scope>
    <source>
        <tissue evidence="2">Muscle</tissue>
    </source>
</reference>
<proteinExistence type="predicted"/>